<feature type="disulfide bond" evidence="5">
    <location>
        <begin position="82"/>
        <end position="94"/>
    </location>
</feature>
<keyword evidence="9" id="KW-1185">Reference proteome</keyword>
<proteinExistence type="predicted"/>
<dbReference type="InterPro" id="IPR001774">
    <property type="entry name" value="DSL"/>
</dbReference>
<keyword evidence="6" id="KW-0812">Transmembrane</keyword>
<evidence type="ECO:0000256" key="4">
    <source>
        <dbReference type="ARBA" id="ARBA00023157"/>
    </source>
</evidence>
<reference evidence="8 9" key="1">
    <citation type="journal article" date="2021" name="Elife">
        <title>Chloroplast acquisition without the gene transfer in kleptoplastic sea slugs, Plakobranchus ocellatus.</title>
        <authorList>
            <person name="Maeda T."/>
            <person name="Takahashi S."/>
            <person name="Yoshida T."/>
            <person name="Shimamura S."/>
            <person name="Takaki Y."/>
            <person name="Nagai Y."/>
            <person name="Toyoda A."/>
            <person name="Suzuki Y."/>
            <person name="Arimoto A."/>
            <person name="Ishii H."/>
            <person name="Satoh N."/>
            <person name="Nishiyama T."/>
            <person name="Hasebe M."/>
            <person name="Maruyama T."/>
            <person name="Minagawa J."/>
            <person name="Obokata J."/>
            <person name="Shigenobu S."/>
        </authorList>
    </citation>
    <scope>NUCLEOTIDE SEQUENCE [LARGE SCALE GENOMIC DNA]</scope>
</reference>
<accession>A0AAV3YVT8</accession>
<evidence type="ECO:0000256" key="1">
    <source>
        <dbReference type="ARBA" id="ARBA00022473"/>
    </source>
</evidence>
<evidence type="ECO:0000256" key="6">
    <source>
        <dbReference type="RuleBase" id="RU280815"/>
    </source>
</evidence>
<dbReference type="SMART" id="SM00051">
    <property type="entry name" value="DSL"/>
    <property type="match status" value="1"/>
</dbReference>
<name>A0AAV3YVT8_9GAST</name>
<dbReference type="Pfam" id="PF01414">
    <property type="entry name" value="DSL"/>
    <property type="match status" value="1"/>
</dbReference>
<sequence length="190" mass="21680">MYRLLQTKAITGHNYQTMVLGNQPCPVRRSVLISRLATIRTTVSGEAWSEFEETFEYGAKLRYAFRFQCNQNYYGPKCSTLCRPRDNEFGHLTCSPNGTMVCMEGWGGEYCDTAVLAATFTTDFHTSLCHSTALRIFTVKEHEDIRKHLPDTFTPYRSLTRNSIEPADFVLGCREGEKLLQIVEIDKGIK</sequence>
<evidence type="ECO:0000313" key="9">
    <source>
        <dbReference type="Proteomes" id="UP000735302"/>
    </source>
</evidence>
<comment type="caution">
    <text evidence="8">The sequence shown here is derived from an EMBL/GenBank/DDBJ whole genome shotgun (WGS) entry which is preliminary data.</text>
</comment>
<keyword evidence="6" id="KW-0732">Signal</keyword>
<dbReference type="FunFam" id="2.10.25.140:FF:000001">
    <property type="entry name" value="Delta-like protein"/>
    <property type="match status" value="1"/>
</dbReference>
<dbReference type="Gene3D" id="2.10.25.140">
    <property type="match status" value="1"/>
</dbReference>
<evidence type="ECO:0000259" key="7">
    <source>
        <dbReference type="PROSITE" id="PS51051"/>
    </source>
</evidence>
<comment type="subcellular location">
    <subcellularLocation>
        <location evidence="6">Membrane</location>
        <topology evidence="6">Single-pass type I membrane protein</topology>
    </subcellularLocation>
</comment>
<feature type="domain" description="DSL" evidence="7">
    <location>
        <begin position="67"/>
        <end position="111"/>
    </location>
</feature>
<feature type="disulfide bond" evidence="5">
    <location>
        <begin position="69"/>
        <end position="78"/>
    </location>
</feature>
<dbReference type="AlphaFoldDB" id="A0AAV3YVT8"/>
<evidence type="ECO:0000256" key="3">
    <source>
        <dbReference type="ARBA" id="ARBA00022737"/>
    </source>
</evidence>
<gene>
    <name evidence="8" type="ORF">PoB_001349000</name>
</gene>
<keyword evidence="6" id="KW-0472">Membrane</keyword>
<dbReference type="PROSITE" id="PS51051">
    <property type="entry name" value="DSL"/>
    <property type="match status" value="1"/>
</dbReference>
<keyword evidence="3 6" id="KW-0677">Repeat</keyword>
<feature type="disulfide bond" evidence="5">
    <location>
        <begin position="102"/>
        <end position="111"/>
    </location>
</feature>
<keyword evidence="6" id="KW-1133">Transmembrane helix</keyword>
<protein>
    <recommendedName>
        <fullName evidence="6">Delta-like protein</fullName>
    </recommendedName>
</protein>
<evidence type="ECO:0000313" key="8">
    <source>
        <dbReference type="EMBL" id="GFN86984.1"/>
    </source>
</evidence>
<keyword evidence="2 6" id="KW-0245">EGF-like domain</keyword>
<dbReference type="Proteomes" id="UP000735302">
    <property type="component" value="Unassembled WGS sequence"/>
</dbReference>
<evidence type="ECO:0000256" key="5">
    <source>
        <dbReference type="PROSITE-ProRule" id="PRU00377"/>
    </source>
</evidence>
<organism evidence="8 9">
    <name type="scientific">Plakobranchus ocellatus</name>
    <dbReference type="NCBI Taxonomy" id="259542"/>
    <lineage>
        <taxon>Eukaryota</taxon>
        <taxon>Metazoa</taxon>
        <taxon>Spiralia</taxon>
        <taxon>Lophotrochozoa</taxon>
        <taxon>Mollusca</taxon>
        <taxon>Gastropoda</taxon>
        <taxon>Heterobranchia</taxon>
        <taxon>Euthyneura</taxon>
        <taxon>Panpulmonata</taxon>
        <taxon>Sacoglossa</taxon>
        <taxon>Placobranchoidea</taxon>
        <taxon>Plakobranchidae</taxon>
        <taxon>Plakobranchus</taxon>
    </lineage>
</organism>
<dbReference type="EMBL" id="BLXT01001645">
    <property type="protein sequence ID" value="GFN86984.1"/>
    <property type="molecule type" value="Genomic_DNA"/>
</dbReference>
<comment type="function">
    <text evidence="6">Putative Notch ligand involved in the mediation of Notch signaling.</text>
</comment>
<evidence type="ECO:0000256" key="2">
    <source>
        <dbReference type="ARBA" id="ARBA00022536"/>
    </source>
</evidence>
<dbReference type="GO" id="GO:0007154">
    <property type="term" value="P:cell communication"/>
    <property type="evidence" value="ECO:0007669"/>
    <property type="project" value="InterPro"/>
</dbReference>
<keyword evidence="1 6" id="KW-0217">Developmental protein</keyword>
<keyword evidence="4 5" id="KW-1015">Disulfide bond</keyword>
<dbReference type="GO" id="GO:0016020">
    <property type="term" value="C:membrane"/>
    <property type="evidence" value="ECO:0007669"/>
    <property type="project" value="UniProtKB-SubCell"/>
</dbReference>